<dbReference type="EMBL" id="RBIG01000003">
    <property type="protein sequence ID" value="RKQ68562.1"/>
    <property type="molecule type" value="Genomic_DNA"/>
</dbReference>
<dbReference type="InterPro" id="IPR016790">
    <property type="entry name" value="Thiol_ester_hydratase_Rv0216"/>
</dbReference>
<name>A0A420WCD1_9PROT</name>
<dbReference type="PANTHER" id="PTHR43664:SF1">
    <property type="entry name" value="BETA-METHYLMALYL-COA DEHYDRATASE"/>
    <property type="match status" value="1"/>
</dbReference>
<dbReference type="PANTHER" id="PTHR43664">
    <property type="entry name" value="MONOAMINE OXIDASE-RELATED"/>
    <property type="match status" value="1"/>
</dbReference>
<protein>
    <submittedName>
        <fullName evidence="1">2-methylfumaryl-CoA hydratase</fullName>
    </submittedName>
</protein>
<dbReference type="RefSeq" id="WP_121221261.1">
    <property type="nucleotide sequence ID" value="NZ_RBIG01000003.1"/>
</dbReference>
<dbReference type="Pfam" id="PF19315">
    <property type="entry name" value="MC_hydratase"/>
    <property type="match status" value="1"/>
</dbReference>
<dbReference type="InterPro" id="IPR052342">
    <property type="entry name" value="MCH/BMMD"/>
</dbReference>
<dbReference type="AlphaFoldDB" id="A0A420WCD1"/>
<dbReference type="InterPro" id="IPR048274">
    <property type="entry name" value="MC_hydratase"/>
</dbReference>
<dbReference type="Proteomes" id="UP000277424">
    <property type="component" value="Unassembled WGS sequence"/>
</dbReference>
<dbReference type="InterPro" id="IPR029069">
    <property type="entry name" value="HotDog_dom_sf"/>
</dbReference>
<proteinExistence type="predicted"/>
<dbReference type="Gene3D" id="3.10.129.10">
    <property type="entry name" value="Hotdog Thioesterase"/>
    <property type="match status" value="1"/>
</dbReference>
<sequence>MTSAQSKSSAGNFFEDFRLGQSFRHATPRTVTTGDVALNLALTGSRFPVQSAAGFAGTIGLLGAPLDDLLVFHIAIAKTVPDISVNAVANLGYADLRFETRAYPGDTLSTVSEVTGLRPTSDGKAGIVYVRSLTRNQYDENVVSWNRWVMVRKRNESAETPETHVPDLPSLVPAEALTVPAGADFSGYDTDAAGSPHLWEDYEVGERIDHIDGMSIGDSEHMMATRLYQNTARVHLDRHLAQGSRFGQPLVYGGHVMSLARALSFNGLANAAFIAAINGGRHAAPSFAGDTIYAWSAVLDRQPLPNRADVGALRLRTVATKNRPCGDFPGAEGDDPSVVLDLDYWVLMPRRG</sequence>
<dbReference type="CDD" id="cd03451">
    <property type="entry name" value="FkbR2"/>
    <property type="match status" value="2"/>
</dbReference>
<evidence type="ECO:0000313" key="2">
    <source>
        <dbReference type="Proteomes" id="UP000277424"/>
    </source>
</evidence>
<organism evidence="1 2">
    <name type="scientific">Oceanibaculum indicum</name>
    <dbReference type="NCBI Taxonomy" id="526216"/>
    <lineage>
        <taxon>Bacteria</taxon>
        <taxon>Pseudomonadati</taxon>
        <taxon>Pseudomonadota</taxon>
        <taxon>Alphaproteobacteria</taxon>
        <taxon>Rhodospirillales</taxon>
        <taxon>Oceanibaculaceae</taxon>
        <taxon>Oceanibaculum</taxon>
    </lineage>
</organism>
<dbReference type="OrthoDB" id="9796589at2"/>
<comment type="caution">
    <text evidence="1">The sequence shown here is derived from an EMBL/GenBank/DDBJ whole genome shotgun (WGS) entry which is preliminary data.</text>
</comment>
<reference evidence="1 2" key="1">
    <citation type="submission" date="2018-10" db="EMBL/GenBank/DDBJ databases">
        <title>Comparative analysis of microorganisms from saline springs in Andes Mountain Range, Colombia.</title>
        <authorList>
            <person name="Rubin E."/>
        </authorList>
    </citation>
    <scope>NUCLEOTIDE SEQUENCE [LARGE SCALE GENOMIC DNA]</scope>
    <source>
        <strain evidence="1 2">USBA 36</strain>
    </source>
</reference>
<dbReference type="SUPFAM" id="SSF54637">
    <property type="entry name" value="Thioesterase/thiol ester dehydrase-isomerase"/>
    <property type="match status" value="2"/>
</dbReference>
<evidence type="ECO:0000313" key="1">
    <source>
        <dbReference type="EMBL" id="RKQ68562.1"/>
    </source>
</evidence>
<gene>
    <name evidence="1" type="ORF">BCL74_3042</name>
</gene>
<accession>A0A420WCD1</accession>
<dbReference type="PIRSF" id="PIRSF021494">
    <property type="entry name" value="Rv0216_prd"/>
    <property type="match status" value="1"/>
</dbReference>
<dbReference type="GO" id="GO:0016829">
    <property type="term" value="F:lyase activity"/>
    <property type="evidence" value="ECO:0007669"/>
    <property type="project" value="InterPro"/>
</dbReference>